<evidence type="ECO:0000256" key="4">
    <source>
        <dbReference type="ARBA" id="ARBA00023136"/>
    </source>
</evidence>
<dbReference type="PANTHER" id="PTHR33021:SF522">
    <property type="entry name" value="PHYTOCYANIN DOMAIN-CONTAINING PROTEIN"/>
    <property type="match status" value="1"/>
</dbReference>
<dbReference type="GO" id="GO:0012505">
    <property type="term" value="C:endomembrane system"/>
    <property type="evidence" value="ECO:0007669"/>
    <property type="project" value="UniProtKB-SubCell"/>
</dbReference>
<comment type="similarity">
    <text evidence="7">Belongs to the early nodulin-like (ENODL) family.</text>
</comment>
<evidence type="ECO:0000313" key="10">
    <source>
        <dbReference type="Proteomes" id="UP000447434"/>
    </source>
</evidence>
<comment type="function">
    <text evidence="8">May act as a carbohydrate transporter.</text>
</comment>
<dbReference type="SUPFAM" id="SSF49503">
    <property type="entry name" value="Cupredoxins"/>
    <property type="match status" value="1"/>
</dbReference>
<keyword evidence="5" id="KW-1015">Disulfide bond</keyword>
<dbReference type="GO" id="GO:0009877">
    <property type="term" value="P:nodulation"/>
    <property type="evidence" value="ECO:0007669"/>
    <property type="project" value="UniProtKB-KW"/>
</dbReference>
<dbReference type="EMBL" id="WOCE01000025">
    <property type="protein sequence ID" value="KAE9584828.1"/>
    <property type="molecule type" value="Genomic_DNA"/>
</dbReference>
<evidence type="ECO:0000256" key="7">
    <source>
        <dbReference type="ARBA" id="ARBA00035011"/>
    </source>
</evidence>
<comment type="subcellular location">
    <subcellularLocation>
        <location evidence="1">Endomembrane system</location>
    </subcellularLocation>
</comment>
<dbReference type="GO" id="GO:0009055">
    <property type="term" value="F:electron transfer activity"/>
    <property type="evidence" value="ECO:0007669"/>
    <property type="project" value="InterPro"/>
</dbReference>
<dbReference type="InterPro" id="IPR003245">
    <property type="entry name" value="Phytocyanin_dom"/>
</dbReference>
<evidence type="ECO:0000256" key="3">
    <source>
        <dbReference type="ARBA" id="ARBA00022729"/>
    </source>
</evidence>
<keyword evidence="3" id="KW-0732">Signal</keyword>
<protein>
    <submittedName>
        <fullName evidence="9">Putative cupredoxin</fullName>
    </submittedName>
</protein>
<dbReference type="OrthoDB" id="2015260at2759"/>
<dbReference type="AlphaFoldDB" id="A0A6A5M6F4"/>
<name>A0A6A5M6F4_LUPAL</name>
<dbReference type="GO" id="GO:0005886">
    <property type="term" value="C:plasma membrane"/>
    <property type="evidence" value="ECO:0007669"/>
    <property type="project" value="TreeGrafter"/>
</dbReference>
<proteinExistence type="inferred from homology"/>
<keyword evidence="6" id="KW-0325">Glycoprotein</keyword>
<dbReference type="PROSITE" id="PS51485">
    <property type="entry name" value="PHYTOCYANIN"/>
    <property type="match status" value="1"/>
</dbReference>
<reference evidence="10" key="1">
    <citation type="journal article" date="2020" name="Nat. Commun.">
        <title>Genome sequence of the cluster root forming white lupin.</title>
        <authorList>
            <person name="Hufnagel B."/>
            <person name="Marques A."/>
            <person name="Soriano A."/>
            <person name="Marques L."/>
            <person name="Divol F."/>
            <person name="Doumas P."/>
            <person name="Sallet E."/>
            <person name="Mancinotti D."/>
            <person name="Carrere S."/>
            <person name="Marande W."/>
            <person name="Arribat S."/>
            <person name="Keller J."/>
            <person name="Huneau C."/>
            <person name="Blein T."/>
            <person name="Aime D."/>
            <person name="Laguerre M."/>
            <person name="Taylor J."/>
            <person name="Schubert V."/>
            <person name="Nelson M."/>
            <person name="Geu-Flores F."/>
            <person name="Crespi M."/>
            <person name="Gallardo-Guerrero K."/>
            <person name="Delaux P.-M."/>
            <person name="Salse J."/>
            <person name="Berges H."/>
            <person name="Guyot R."/>
            <person name="Gouzy J."/>
            <person name="Peret B."/>
        </authorList>
    </citation>
    <scope>NUCLEOTIDE SEQUENCE [LARGE SCALE GENOMIC DNA]</scope>
    <source>
        <strain evidence="10">cv. Amiga</strain>
    </source>
</reference>
<evidence type="ECO:0000256" key="6">
    <source>
        <dbReference type="ARBA" id="ARBA00023180"/>
    </source>
</evidence>
<evidence type="ECO:0000256" key="2">
    <source>
        <dbReference type="ARBA" id="ARBA00022458"/>
    </source>
</evidence>
<dbReference type="Gene3D" id="2.60.40.420">
    <property type="entry name" value="Cupredoxins - blue copper proteins"/>
    <property type="match status" value="1"/>
</dbReference>
<accession>A0A6A5M6F4</accession>
<organism evidence="9 10">
    <name type="scientific">Lupinus albus</name>
    <name type="common">White lupine</name>
    <name type="synonym">Lupinus termis</name>
    <dbReference type="NCBI Taxonomy" id="3870"/>
    <lineage>
        <taxon>Eukaryota</taxon>
        <taxon>Viridiplantae</taxon>
        <taxon>Streptophyta</taxon>
        <taxon>Embryophyta</taxon>
        <taxon>Tracheophyta</taxon>
        <taxon>Spermatophyta</taxon>
        <taxon>Magnoliopsida</taxon>
        <taxon>eudicotyledons</taxon>
        <taxon>Gunneridae</taxon>
        <taxon>Pentapetalae</taxon>
        <taxon>rosids</taxon>
        <taxon>fabids</taxon>
        <taxon>Fabales</taxon>
        <taxon>Fabaceae</taxon>
        <taxon>Papilionoideae</taxon>
        <taxon>50 kb inversion clade</taxon>
        <taxon>genistoids sensu lato</taxon>
        <taxon>core genistoids</taxon>
        <taxon>Genisteae</taxon>
        <taxon>Lupinus</taxon>
    </lineage>
</organism>
<comment type="caution">
    <text evidence="9">The sequence shown here is derived from an EMBL/GenBank/DDBJ whole genome shotgun (WGS) entry which is preliminary data.</text>
</comment>
<dbReference type="FunFam" id="2.60.40.420:FF:000034">
    <property type="entry name" value="Cupredoxin superfamily protein"/>
    <property type="match status" value="1"/>
</dbReference>
<evidence type="ECO:0000256" key="1">
    <source>
        <dbReference type="ARBA" id="ARBA00004308"/>
    </source>
</evidence>
<evidence type="ECO:0000256" key="8">
    <source>
        <dbReference type="ARBA" id="ARBA00037626"/>
    </source>
</evidence>
<dbReference type="InterPro" id="IPR039391">
    <property type="entry name" value="Phytocyanin-like"/>
</dbReference>
<keyword evidence="10" id="KW-1185">Reference proteome</keyword>
<evidence type="ECO:0000256" key="5">
    <source>
        <dbReference type="ARBA" id="ARBA00023157"/>
    </source>
</evidence>
<keyword evidence="2" id="KW-0536">Nodulation</keyword>
<dbReference type="PANTHER" id="PTHR33021">
    <property type="entry name" value="BLUE COPPER PROTEIN"/>
    <property type="match status" value="1"/>
</dbReference>
<keyword evidence="4" id="KW-0472">Membrane</keyword>
<dbReference type="Pfam" id="PF02298">
    <property type="entry name" value="Cu_bind_like"/>
    <property type="match status" value="1"/>
</dbReference>
<gene>
    <name evidence="9" type="ORF">Lalb_Chr25g0282561</name>
</gene>
<dbReference type="Proteomes" id="UP000447434">
    <property type="component" value="Chromosome 25"/>
</dbReference>
<evidence type="ECO:0000313" key="9">
    <source>
        <dbReference type="EMBL" id="KAE9584828.1"/>
    </source>
</evidence>
<sequence>MGRRNMVMNMIGFSIFAMGFMIIATGATEYTVGESFGWDTPTNESFYQDWATNKTFLVGDILIFNISGTKMVSEVSKADYDNCTQVVSGVGGNGNEIVFSMTLSTSGPRYFICPIDNDCVRGQKLSINVESTNSGAPSLQPHHSVISQSIVIFLVLAVYFLTNSH</sequence>
<dbReference type="InterPro" id="IPR008972">
    <property type="entry name" value="Cupredoxin"/>
</dbReference>